<keyword evidence="4" id="KW-1185">Reference proteome</keyword>
<evidence type="ECO:0000313" key="4">
    <source>
        <dbReference type="Proteomes" id="UP001620626"/>
    </source>
</evidence>
<dbReference type="InterPro" id="IPR043197">
    <property type="entry name" value="Plakin"/>
</dbReference>
<keyword evidence="1" id="KW-0175">Coiled coil</keyword>
<dbReference type="Proteomes" id="UP001620626">
    <property type="component" value="Unassembled WGS sequence"/>
</dbReference>
<name>A0ABD2LD77_9BILA</name>
<reference evidence="2 4" key="1">
    <citation type="submission" date="2024-10" db="EMBL/GenBank/DDBJ databases">
        <authorList>
            <person name="Kim D."/>
        </authorList>
    </citation>
    <scope>NUCLEOTIDE SEQUENCE [LARGE SCALE GENOMIC DNA]</scope>
    <source>
        <strain evidence="2">BH-2024</strain>
    </source>
</reference>
<feature type="coiled-coil region" evidence="1">
    <location>
        <begin position="95"/>
        <end position="122"/>
    </location>
</feature>
<dbReference type="PANTHER" id="PTHR23169:SF23">
    <property type="entry name" value="SHORT STOP, ISOFORM H"/>
    <property type="match status" value="1"/>
</dbReference>
<protein>
    <submittedName>
        <fullName evidence="2">Uncharacterized protein</fullName>
    </submittedName>
</protein>
<dbReference type="PANTHER" id="PTHR23169">
    <property type="entry name" value="ENVOPLAKIN"/>
    <property type="match status" value="1"/>
</dbReference>
<evidence type="ECO:0000313" key="3">
    <source>
        <dbReference type="EMBL" id="KAL3114457.1"/>
    </source>
</evidence>
<comment type="caution">
    <text evidence="2">The sequence shown here is derived from an EMBL/GenBank/DDBJ whole genome shotgun (WGS) entry which is preliminary data.</text>
</comment>
<organism evidence="2 4">
    <name type="scientific">Heterodera trifolii</name>
    <dbReference type="NCBI Taxonomy" id="157864"/>
    <lineage>
        <taxon>Eukaryota</taxon>
        <taxon>Metazoa</taxon>
        <taxon>Ecdysozoa</taxon>
        <taxon>Nematoda</taxon>
        <taxon>Chromadorea</taxon>
        <taxon>Rhabditida</taxon>
        <taxon>Tylenchina</taxon>
        <taxon>Tylenchomorpha</taxon>
        <taxon>Tylenchoidea</taxon>
        <taxon>Heteroderidae</taxon>
        <taxon>Heteroderinae</taxon>
        <taxon>Heterodera</taxon>
    </lineage>
</organism>
<evidence type="ECO:0000256" key="1">
    <source>
        <dbReference type="SAM" id="Coils"/>
    </source>
</evidence>
<gene>
    <name evidence="2" type="ORF">niasHT_013411</name>
    <name evidence="3" type="ORF">niasHT_019961</name>
</gene>
<dbReference type="EMBL" id="JBICBT010000454">
    <property type="protein sequence ID" value="KAL3113175.1"/>
    <property type="molecule type" value="Genomic_DNA"/>
</dbReference>
<dbReference type="EMBL" id="JBICBT010000415">
    <property type="protein sequence ID" value="KAL3114457.1"/>
    <property type="molecule type" value="Genomic_DNA"/>
</dbReference>
<dbReference type="SUPFAM" id="SSF46966">
    <property type="entry name" value="Spectrin repeat"/>
    <property type="match status" value="1"/>
</dbReference>
<proteinExistence type="predicted"/>
<dbReference type="Gene3D" id="1.20.58.60">
    <property type="match status" value="1"/>
</dbReference>
<accession>A0ABD2LD77</accession>
<dbReference type="AlphaFoldDB" id="A0ABD2LD77"/>
<sequence length="296" mass="34127">MDGIEASVPSVVFRIPPPDPRLASFLSRLHNQFEKLRKLWDRTHHLVGVVQMGRQLRVINGGYQKPDYSNQFDAACAELVRKFEEGWKQLNHRVQERVATNLEELERQIKEHKAFEDALQTLDVDVSNVKELYRQLPHPTPTQRAAHDNMVQRWQDIWELSRMYVERLKGLKSVLNGLDEVTDIVRRHEITLASFDDMPAALERLRGVHAQLLELNMVLQQQENIVKKLNRDTATLRQHVARTRFGAAKARLLQPVRCDMCRVGAQVRGGLEAAEPPGAGTSGHHFFSFFSHYILY</sequence>
<feature type="coiled-coil region" evidence="1">
    <location>
        <begin position="212"/>
        <end position="239"/>
    </location>
</feature>
<evidence type="ECO:0000313" key="2">
    <source>
        <dbReference type="EMBL" id="KAL3113175.1"/>
    </source>
</evidence>